<sequence>MVLNFHCNAASAAIPIITIYSEERNAKRYDFLERRGAAI</sequence>
<protein>
    <submittedName>
        <fullName evidence="1">Uncharacterized protein</fullName>
    </submittedName>
</protein>
<evidence type="ECO:0000313" key="1">
    <source>
        <dbReference type="EMBL" id="VXB31680.1"/>
    </source>
</evidence>
<accession>A0A653PPE3</accession>
<evidence type="ECO:0000313" key="2">
    <source>
        <dbReference type="Proteomes" id="UP000430202"/>
    </source>
</evidence>
<dbReference type="EMBL" id="CABWLR010000002">
    <property type="protein sequence ID" value="VXB31680.1"/>
    <property type="molecule type" value="Genomic_DNA"/>
</dbReference>
<reference evidence="1 2" key="1">
    <citation type="submission" date="2019-10" db="EMBL/GenBank/DDBJ databases">
        <authorList>
            <person name="Karimi E."/>
        </authorList>
    </citation>
    <scope>NUCLEOTIDE SEQUENCE [LARGE SCALE GENOMIC DNA]</scope>
    <source>
        <strain evidence="1">Maribacter sp. 151</strain>
    </source>
</reference>
<proteinExistence type="predicted"/>
<organism evidence="1 2">
    <name type="scientific">Maribacter litoralis</name>
    <dbReference type="NCBI Taxonomy" id="2059726"/>
    <lineage>
        <taxon>Bacteria</taxon>
        <taxon>Pseudomonadati</taxon>
        <taxon>Bacteroidota</taxon>
        <taxon>Flavobacteriia</taxon>
        <taxon>Flavobacteriales</taxon>
        <taxon>Flavobacteriaceae</taxon>
        <taxon>Maribacter</taxon>
    </lineage>
</organism>
<gene>
    <name evidence="1" type="ORF">MARI151_20309</name>
</gene>
<name>A0A653PPE3_9FLAO</name>
<keyword evidence="2" id="KW-1185">Reference proteome</keyword>
<dbReference type="Proteomes" id="UP000430202">
    <property type="component" value="Unassembled WGS sequence"/>
</dbReference>
<dbReference type="AlphaFoldDB" id="A0A653PPE3"/>